<name>A0A2S0NE42_9HYPH</name>
<dbReference type="KEGG" id="phr:C6569_15945"/>
<evidence type="ECO:0000313" key="2">
    <source>
        <dbReference type="Proteomes" id="UP000237889"/>
    </source>
</evidence>
<dbReference type="AlphaFoldDB" id="A0A2S0NE42"/>
<protein>
    <submittedName>
        <fullName evidence="1">Uncharacterized protein</fullName>
    </submittedName>
</protein>
<proteinExistence type="predicted"/>
<dbReference type="EMBL" id="CP027668">
    <property type="protein sequence ID" value="AVO46425.1"/>
    <property type="molecule type" value="Genomic_DNA"/>
</dbReference>
<reference evidence="1 2" key="1">
    <citation type="submission" date="2018-03" db="EMBL/GenBank/DDBJ databases">
        <title>Genome sequencing of Phreatobacter sp.</title>
        <authorList>
            <person name="Kim S.-J."/>
            <person name="Heo J."/>
            <person name="Kwon S.-W."/>
        </authorList>
    </citation>
    <scope>NUCLEOTIDE SEQUENCE [LARGE SCALE GENOMIC DNA]</scope>
    <source>
        <strain evidence="1 2">S-12</strain>
    </source>
</reference>
<gene>
    <name evidence="1" type="ORF">C6569_15945</name>
</gene>
<evidence type="ECO:0000313" key="1">
    <source>
        <dbReference type="EMBL" id="AVO46425.1"/>
    </source>
</evidence>
<keyword evidence="2" id="KW-1185">Reference proteome</keyword>
<dbReference type="Proteomes" id="UP000237889">
    <property type="component" value="Chromosome"/>
</dbReference>
<organism evidence="1 2">
    <name type="scientific">Phreatobacter cathodiphilus</name>
    <dbReference type="NCBI Taxonomy" id="1868589"/>
    <lineage>
        <taxon>Bacteria</taxon>
        <taxon>Pseudomonadati</taxon>
        <taxon>Pseudomonadota</taxon>
        <taxon>Alphaproteobacteria</taxon>
        <taxon>Hyphomicrobiales</taxon>
        <taxon>Phreatobacteraceae</taxon>
        <taxon>Phreatobacter</taxon>
    </lineage>
</organism>
<sequence>MVIGLQGAGRGEEPVKLDIVLAVGLAAVIGCRRSMVVAPFSIIRAPELLFGRQGTDQGHHGLRNRSISRMAFWPLVRL</sequence>
<accession>A0A2S0NE42</accession>